<dbReference type="InterPro" id="IPR006379">
    <property type="entry name" value="HAD-SF_hydro_IIB"/>
</dbReference>
<dbReference type="GO" id="GO:0005829">
    <property type="term" value="C:cytosol"/>
    <property type="evidence" value="ECO:0007669"/>
    <property type="project" value="TreeGrafter"/>
</dbReference>
<dbReference type="Gene3D" id="3.40.50.1000">
    <property type="entry name" value="HAD superfamily/HAD-like"/>
    <property type="match status" value="1"/>
</dbReference>
<dbReference type="SFLD" id="SFLDG01140">
    <property type="entry name" value="C2.B:_Phosphomannomutase_and_P"/>
    <property type="match status" value="1"/>
</dbReference>
<evidence type="ECO:0000313" key="2">
    <source>
        <dbReference type="Proteomes" id="UP001220509"/>
    </source>
</evidence>
<dbReference type="PANTHER" id="PTHR10000:SF25">
    <property type="entry name" value="PHOSPHATASE YKRA-RELATED"/>
    <property type="match status" value="1"/>
</dbReference>
<dbReference type="AlphaFoldDB" id="A0AAX3LWS7"/>
<dbReference type="NCBIfam" id="TIGR01484">
    <property type="entry name" value="HAD-SF-IIB"/>
    <property type="match status" value="1"/>
</dbReference>
<dbReference type="Proteomes" id="UP001220509">
    <property type="component" value="Chromosome"/>
</dbReference>
<dbReference type="Pfam" id="PF08282">
    <property type="entry name" value="Hydrolase_3"/>
    <property type="match status" value="1"/>
</dbReference>
<dbReference type="InterPro" id="IPR023214">
    <property type="entry name" value="HAD_sf"/>
</dbReference>
<sequence>MTENTHRKIVFIDIDGTLVDDDGHIPLSAKQACQQARNNGHLLYLCTGRSKAEIYDSIWEIGFDGLIGAGGGYVEFGEDILYHKKVTEEDVRHMVDFFNQHQIDFYLESNSALYASSQLEAHLERRIYGDLENDPLAQQKKALTPHPFITGLTYGEANLYKDDVNKVCFLESSTIPFEQIKQEFEGKFHVMQCTVPIFGEGSGELIIPGIHKALAIADLLEHLGMSREDIIAIGDGMNDAEMLEYCKTGIAMGNAKPALQAIADHITTTVEEDGLFLSFQKYELIG</sequence>
<dbReference type="NCBIfam" id="TIGR00099">
    <property type="entry name" value="Cof-subfamily"/>
    <property type="match status" value="1"/>
</dbReference>
<reference evidence="1 2" key="1">
    <citation type="submission" date="2023-02" db="EMBL/GenBank/DDBJ databases">
        <title>Genome sequence of Paenibacillus kyungheensis KACC 18744.</title>
        <authorList>
            <person name="Kim S."/>
            <person name="Heo J."/>
            <person name="Kwon S.-W."/>
        </authorList>
    </citation>
    <scope>NUCLEOTIDE SEQUENCE [LARGE SCALE GENOMIC DNA]</scope>
    <source>
        <strain evidence="1 2">KACC 18744</strain>
    </source>
</reference>
<dbReference type="EMBL" id="CP117416">
    <property type="protein sequence ID" value="WCT54158.1"/>
    <property type="molecule type" value="Genomic_DNA"/>
</dbReference>
<gene>
    <name evidence="1" type="ORF">PQ456_13190</name>
</gene>
<proteinExistence type="predicted"/>
<evidence type="ECO:0000313" key="1">
    <source>
        <dbReference type="EMBL" id="WCT54158.1"/>
    </source>
</evidence>
<dbReference type="Gene3D" id="3.30.1240.10">
    <property type="match status" value="1"/>
</dbReference>
<keyword evidence="1" id="KW-0378">Hydrolase</keyword>
<dbReference type="InterPro" id="IPR000150">
    <property type="entry name" value="Cof"/>
</dbReference>
<keyword evidence="2" id="KW-1185">Reference proteome</keyword>
<dbReference type="GO" id="GO:0000287">
    <property type="term" value="F:magnesium ion binding"/>
    <property type="evidence" value="ECO:0007669"/>
    <property type="project" value="TreeGrafter"/>
</dbReference>
<name>A0AAX3LWS7_9BACL</name>
<dbReference type="KEGG" id="pka:PQ456_13190"/>
<dbReference type="GO" id="GO:0016791">
    <property type="term" value="F:phosphatase activity"/>
    <property type="evidence" value="ECO:0007669"/>
    <property type="project" value="UniProtKB-ARBA"/>
</dbReference>
<organism evidence="1 2">
    <name type="scientific">Paenibacillus kyungheensis</name>
    <dbReference type="NCBI Taxonomy" id="1452732"/>
    <lineage>
        <taxon>Bacteria</taxon>
        <taxon>Bacillati</taxon>
        <taxon>Bacillota</taxon>
        <taxon>Bacilli</taxon>
        <taxon>Bacillales</taxon>
        <taxon>Paenibacillaceae</taxon>
        <taxon>Paenibacillus</taxon>
    </lineage>
</organism>
<dbReference type="PANTHER" id="PTHR10000">
    <property type="entry name" value="PHOSPHOSERINE PHOSPHATASE"/>
    <property type="match status" value="1"/>
</dbReference>
<dbReference type="SUPFAM" id="SSF56784">
    <property type="entry name" value="HAD-like"/>
    <property type="match status" value="1"/>
</dbReference>
<dbReference type="SFLD" id="SFLDS00003">
    <property type="entry name" value="Haloacid_Dehalogenase"/>
    <property type="match status" value="1"/>
</dbReference>
<dbReference type="RefSeq" id="WP_273612701.1">
    <property type="nucleotide sequence ID" value="NZ_CP117416.1"/>
</dbReference>
<protein>
    <submittedName>
        <fullName evidence="1">Cof-type HAD-IIB family hydrolase</fullName>
    </submittedName>
</protein>
<dbReference type="InterPro" id="IPR036412">
    <property type="entry name" value="HAD-like_sf"/>
</dbReference>
<accession>A0AAX3LWS7</accession>